<feature type="domain" description="NADP-dependent oxidoreductase" evidence="2">
    <location>
        <begin position="2"/>
        <end position="63"/>
    </location>
</feature>
<evidence type="ECO:0000259" key="2">
    <source>
        <dbReference type="Pfam" id="PF00248"/>
    </source>
</evidence>
<dbReference type="EMBL" id="JBHSWU010000065">
    <property type="protein sequence ID" value="MFC6723903.1"/>
    <property type="molecule type" value="Genomic_DNA"/>
</dbReference>
<dbReference type="GO" id="GO:0016491">
    <property type="term" value="F:oxidoreductase activity"/>
    <property type="evidence" value="ECO:0007669"/>
    <property type="project" value="UniProtKB-KW"/>
</dbReference>
<organism evidence="3 4">
    <name type="scientific">Halobium palmae</name>
    <dbReference type="NCBI Taxonomy" id="1776492"/>
    <lineage>
        <taxon>Archaea</taxon>
        <taxon>Methanobacteriati</taxon>
        <taxon>Methanobacteriota</taxon>
        <taxon>Stenosarchaea group</taxon>
        <taxon>Halobacteria</taxon>
        <taxon>Halobacteriales</taxon>
        <taxon>Haloferacaceae</taxon>
        <taxon>Halobium</taxon>
    </lineage>
</organism>
<dbReference type="SUPFAM" id="SSF51430">
    <property type="entry name" value="NAD(P)-linked oxidoreductase"/>
    <property type="match status" value="1"/>
</dbReference>
<dbReference type="InterPro" id="IPR023210">
    <property type="entry name" value="NADP_OxRdtase_dom"/>
</dbReference>
<dbReference type="PANTHER" id="PTHR43364:SF4">
    <property type="entry name" value="NAD(P)-LINKED OXIDOREDUCTASE SUPERFAMILY PROTEIN"/>
    <property type="match status" value="1"/>
</dbReference>
<sequence length="75" mass="8336">LDEIRGVADEHDATPVQVSLAWLLERDVVDAPIVGPRSVDHLHENLGALDVSLSEERMERITSPKTPRWPAEGKD</sequence>
<dbReference type="InterPro" id="IPR050523">
    <property type="entry name" value="AKR_Detox_Biosynth"/>
</dbReference>
<dbReference type="InterPro" id="IPR036812">
    <property type="entry name" value="NAD(P)_OxRdtase_dom_sf"/>
</dbReference>
<accession>A0ABD5RY00</accession>
<keyword evidence="4" id="KW-1185">Reference proteome</keyword>
<keyword evidence="1" id="KW-0560">Oxidoreductase</keyword>
<dbReference type="Pfam" id="PF00248">
    <property type="entry name" value="Aldo_ket_red"/>
    <property type="match status" value="1"/>
</dbReference>
<evidence type="ECO:0000256" key="1">
    <source>
        <dbReference type="ARBA" id="ARBA00023002"/>
    </source>
</evidence>
<dbReference type="Gene3D" id="3.20.20.100">
    <property type="entry name" value="NADP-dependent oxidoreductase domain"/>
    <property type="match status" value="1"/>
</dbReference>
<gene>
    <name evidence="3" type="ORF">ACFQE1_05850</name>
</gene>
<proteinExistence type="predicted"/>
<evidence type="ECO:0000313" key="3">
    <source>
        <dbReference type="EMBL" id="MFC6723903.1"/>
    </source>
</evidence>
<feature type="non-terminal residue" evidence="3">
    <location>
        <position position="1"/>
    </location>
</feature>
<evidence type="ECO:0000313" key="4">
    <source>
        <dbReference type="Proteomes" id="UP001596328"/>
    </source>
</evidence>
<dbReference type="Proteomes" id="UP001596328">
    <property type="component" value="Unassembled WGS sequence"/>
</dbReference>
<name>A0ABD5RY00_9EURY</name>
<comment type="caution">
    <text evidence="3">The sequence shown here is derived from an EMBL/GenBank/DDBJ whole genome shotgun (WGS) entry which is preliminary data.</text>
</comment>
<dbReference type="AlphaFoldDB" id="A0ABD5RY00"/>
<protein>
    <submittedName>
        <fullName evidence="3">Aldo/keto reductase</fullName>
    </submittedName>
</protein>
<reference evidence="3 4" key="1">
    <citation type="journal article" date="2019" name="Int. J. Syst. Evol. Microbiol.">
        <title>The Global Catalogue of Microorganisms (GCM) 10K type strain sequencing project: providing services to taxonomists for standard genome sequencing and annotation.</title>
        <authorList>
            <consortium name="The Broad Institute Genomics Platform"/>
            <consortium name="The Broad Institute Genome Sequencing Center for Infectious Disease"/>
            <person name="Wu L."/>
            <person name="Ma J."/>
        </authorList>
    </citation>
    <scope>NUCLEOTIDE SEQUENCE [LARGE SCALE GENOMIC DNA]</scope>
    <source>
        <strain evidence="3 4">NBRC 111368</strain>
    </source>
</reference>
<dbReference type="PANTHER" id="PTHR43364">
    <property type="entry name" value="NADH-SPECIFIC METHYLGLYOXAL REDUCTASE-RELATED"/>
    <property type="match status" value="1"/>
</dbReference>